<evidence type="ECO:0000313" key="3">
    <source>
        <dbReference type="EMBL" id="AKJ29741.1"/>
    </source>
</evidence>
<dbReference type="Gene3D" id="3.40.50.1980">
    <property type="entry name" value="Nitrogenase molybdenum iron protein domain"/>
    <property type="match status" value="2"/>
</dbReference>
<organism evidence="3 4">
    <name type="scientific">Caldimonas brevitalea</name>
    <dbReference type="NCBI Taxonomy" id="413882"/>
    <lineage>
        <taxon>Bacteria</taxon>
        <taxon>Pseudomonadati</taxon>
        <taxon>Pseudomonadota</taxon>
        <taxon>Betaproteobacteria</taxon>
        <taxon>Burkholderiales</taxon>
        <taxon>Sphaerotilaceae</taxon>
        <taxon>Caldimonas</taxon>
    </lineage>
</organism>
<dbReference type="InterPro" id="IPR002491">
    <property type="entry name" value="ABC_transptr_periplasmic_BD"/>
</dbReference>
<dbReference type="Pfam" id="PF01497">
    <property type="entry name" value="Peripla_BP_2"/>
    <property type="match status" value="1"/>
</dbReference>
<dbReference type="STRING" id="413882.AAW51_3050"/>
<dbReference type="InterPro" id="IPR050902">
    <property type="entry name" value="ABC_Transporter_SBP"/>
</dbReference>
<dbReference type="PROSITE" id="PS50983">
    <property type="entry name" value="FE_B12_PBP"/>
    <property type="match status" value="1"/>
</dbReference>
<evidence type="ECO:0000313" key="4">
    <source>
        <dbReference type="Proteomes" id="UP000035352"/>
    </source>
</evidence>
<dbReference type="PANTHER" id="PTHR30535:SF34">
    <property type="entry name" value="MOLYBDATE-BINDING PROTEIN MOLA"/>
    <property type="match status" value="1"/>
</dbReference>
<dbReference type="EMBL" id="CP011371">
    <property type="protein sequence ID" value="AKJ29741.1"/>
    <property type="molecule type" value="Genomic_DNA"/>
</dbReference>
<name>A0A0G3BQR6_9BURK</name>
<dbReference type="AlphaFoldDB" id="A0A0G3BQR6"/>
<dbReference type="OrthoDB" id="9775594at2"/>
<proteinExistence type="predicted"/>
<gene>
    <name evidence="3" type="ORF">AAW51_3050</name>
</gene>
<feature type="signal peptide" evidence="1">
    <location>
        <begin position="1"/>
        <end position="22"/>
    </location>
</feature>
<dbReference type="KEGG" id="pbh:AAW51_3050"/>
<feature type="chain" id="PRO_5002551726" evidence="1">
    <location>
        <begin position="23"/>
        <end position="375"/>
    </location>
</feature>
<evidence type="ECO:0000259" key="2">
    <source>
        <dbReference type="PROSITE" id="PS50983"/>
    </source>
</evidence>
<dbReference type="RefSeq" id="WP_047195283.1">
    <property type="nucleotide sequence ID" value="NZ_CP011371.1"/>
</dbReference>
<evidence type="ECO:0000256" key="1">
    <source>
        <dbReference type="SAM" id="SignalP"/>
    </source>
</evidence>
<dbReference type="Proteomes" id="UP000035352">
    <property type="component" value="Chromosome"/>
</dbReference>
<dbReference type="PANTHER" id="PTHR30535">
    <property type="entry name" value="VITAMIN B12-BINDING PROTEIN"/>
    <property type="match status" value="1"/>
</dbReference>
<protein>
    <submittedName>
        <fullName evidence="3">Iron ABC transporter substrate-binding protein</fullName>
    </submittedName>
</protein>
<dbReference type="PATRIC" id="fig|413882.6.peg.3184"/>
<keyword evidence="4" id="KW-1185">Reference proteome</keyword>
<feature type="domain" description="Fe/B12 periplasmic-binding" evidence="2">
    <location>
        <begin position="46"/>
        <end position="348"/>
    </location>
</feature>
<reference evidence="3 4" key="1">
    <citation type="submission" date="2015-05" db="EMBL/GenBank/DDBJ databases">
        <authorList>
            <person name="Tang B."/>
            <person name="Yu Y."/>
        </authorList>
    </citation>
    <scope>NUCLEOTIDE SEQUENCE [LARGE SCALE GENOMIC DNA]</scope>
    <source>
        <strain evidence="3 4">DSM 7029</strain>
    </source>
</reference>
<keyword evidence="1" id="KW-0732">Signal</keyword>
<accession>A0A0G3BQR6</accession>
<sequence length="375" mass="41250">MNRLLRRLAATLLGCAAISAAAQPADRIELVDLAGRRVELPAKVDRLLLGEGRFLPTLAILERDAPLRRVVGTMGEFERVDPDGYAVWARHHPDLDRLPRIGRTAVGSFSVEQAIALRPQVAIFGLEGHGPAPKDRETIARLQAAGTAIVFIDLRQDPLVNTPRSVTLLGRILGREQEAAAFTRYYESQVRLVTQRLRARRPPSPSVFLESRVGLVDGCCETMVGMLGKLLDAAGGLNIAHGLIPGEHGNLNPEYLIARQPDVYIGTAIGANAPSHKSLRIVLGAAASRETARASLQRAASRRGMAQLHAVQRQQAYAVWHHFYNSPLNVVALQVMAKWLHPDLFHDLDPQATLGEMYRRFQPIPLTGEYWIGLQ</sequence>
<dbReference type="SUPFAM" id="SSF53807">
    <property type="entry name" value="Helical backbone' metal receptor"/>
    <property type="match status" value="1"/>
</dbReference>